<proteinExistence type="predicted"/>
<evidence type="ECO:0000256" key="2">
    <source>
        <dbReference type="ARBA" id="ARBA00022692"/>
    </source>
</evidence>
<dbReference type="Pfam" id="PF03798">
    <property type="entry name" value="TRAM_LAG1_CLN8"/>
    <property type="match status" value="1"/>
</dbReference>
<dbReference type="EMBL" id="JAVRRG010000001">
    <property type="protein sequence ID" value="KAK5102495.1"/>
    <property type="molecule type" value="Genomic_DNA"/>
</dbReference>
<feature type="domain" description="TLC" evidence="8">
    <location>
        <begin position="68"/>
        <end position="325"/>
    </location>
</feature>
<dbReference type="PANTHER" id="PTHR13439">
    <property type="entry name" value="CT120 PROTEIN"/>
    <property type="match status" value="1"/>
</dbReference>
<evidence type="ECO:0000256" key="7">
    <source>
        <dbReference type="SAM" id="Phobius"/>
    </source>
</evidence>
<keyword evidence="3 7" id="KW-1133">Transmembrane helix</keyword>
<protein>
    <recommendedName>
        <fullName evidence="8">TLC domain-containing protein</fullName>
    </recommendedName>
</protein>
<dbReference type="SMART" id="SM00724">
    <property type="entry name" value="TLC"/>
    <property type="match status" value="1"/>
</dbReference>
<feature type="transmembrane region" description="Helical" evidence="7">
    <location>
        <begin position="35"/>
        <end position="54"/>
    </location>
</feature>
<evidence type="ECO:0000259" key="8">
    <source>
        <dbReference type="PROSITE" id="PS50922"/>
    </source>
</evidence>
<feature type="transmembrane region" description="Helical" evidence="7">
    <location>
        <begin position="290"/>
        <end position="313"/>
    </location>
</feature>
<dbReference type="InterPro" id="IPR050846">
    <property type="entry name" value="TLCD"/>
</dbReference>
<dbReference type="PANTHER" id="PTHR13439:SF0">
    <property type="entry name" value="TOPOISOMERASE I DAMAGE AFFECTED PROTEIN 4"/>
    <property type="match status" value="1"/>
</dbReference>
<feature type="transmembrane region" description="Helical" evidence="7">
    <location>
        <begin position="168"/>
        <end position="189"/>
    </location>
</feature>
<evidence type="ECO:0000313" key="9">
    <source>
        <dbReference type="EMBL" id="KAK5102495.1"/>
    </source>
</evidence>
<comment type="subcellular location">
    <subcellularLocation>
        <location evidence="1">Membrane</location>
        <topology evidence="1">Multi-pass membrane protein</topology>
    </subcellularLocation>
</comment>
<feature type="transmembrane region" description="Helical" evidence="7">
    <location>
        <begin position="201"/>
        <end position="221"/>
    </location>
</feature>
<feature type="transmembrane region" description="Helical" evidence="7">
    <location>
        <begin position="75"/>
        <end position="95"/>
    </location>
</feature>
<gene>
    <name evidence="9" type="ORF">LTR24_000054</name>
</gene>
<dbReference type="InterPro" id="IPR006634">
    <property type="entry name" value="TLC-dom"/>
</dbReference>
<evidence type="ECO:0000313" key="10">
    <source>
        <dbReference type="Proteomes" id="UP001345013"/>
    </source>
</evidence>
<dbReference type="Proteomes" id="UP001345013">
    <property type="component" value="Unassembled WGS sequence"/>
</dbReference>
<keyword evidence="10" id="KW-1185">Reference proteome</keyword>
<evidence type="ECO:0000256" key="6">
    <source>
        <dbReference type="SAM" id="MobiDB-lite"/>
    </source>
</evidence>
<evidence type="ECO:0000256" key="1">
    <source>
        <dbReference type="ARBA" id="ARBA00004141"/>
    </source>
</evidence>
<evidence type="ECO:0000256" key="3">
    <source>
        <dbReference type="ARBA" id="ARBA00022989"/>
    </source>
</evidence>
<evidence type="ECO:0000256" key="5">
    <source>
        <dbReference type="PROSITE-ProRule" id="PRU00205"/>
    </source>
</evidence>
<feature type="transmembrane region" description="Helical" evidence="7">
    <location>
        <begin position="142"/>
        <end position="162"/>
    </location>
</feature>
<dbReference type="PROSITE" id="PS50922">
    <property type="entry name" value="TLC"/>
    <property type="match status" value="1"/>
</dbReference>
<keyword evidence="2 5" id="KW-0812">Transmembrane</keyword>
<accession>A0ABR0KR82</accession>
<evidence type="ECO:0000256" key="4">
    <source>
        <dbReference type="ARBA" id="ARBA00023136"/>
    </source>
</evidence>
<feature type="region of interest" description="Disordered" evidence="6">
    <location>
        <begin position="328"/>
        <end position="348"/>
    </location>
</feature>
<reference evidence="9 10" key="1">
    <citation type="submission" date="2023-08" db="EMBL/GenBank/DDBJ databases">
        <title>Black Yeasts Isolated from many extreme environments.</title>
        <authorList>
            <person name="Coleine C."/>
            <person name="Stajich J.E."/>
            <person name="Selbmann L."/>
        </authorList>
    </citation>
    <scope>NUCLEOTIDE SEQUENCE [LARGE SCALE GENOMIC DNA]</scope>
    <source>
        <strain evidence="9 10">CCFEE 5885</strain>
    </source>
</reference>
<sequence length="397" mass="44889">MLDPIPPPSSALLAITKPWADKLSLPTLPHHIHEVLFALVLYQGTQSVLSPLLSKAFFPKIYPNLNRRTRINWDVHVVSMVQSCLINTLALWVMFTDEERGQMGRSVIGRVYGYTGASGLIQGLACGYFLWDLVVSTRYIKIFGLGIWAHAVTAFFVFSFGFRPFANYYGPPFILYELSSPFLNIHWFCDKVNMTGSKLQWYNGMVLLVTFFCCRLVWGTYQSASVYYDVWQVMQMDLTAVLHQGSDIPVTSKNAANLFGVRGGELCLGDARCVAAQSEVMRFVDEKSHVPLWIVVAYLVSNLTLNALNWYWFGKMIDTVRKRFTEKPVDKNENENEKRARERRASKSIVEDAADTLDHEVMSGPVTPGVELTEKAAMRMSSGRDGGAVVNKRRRDI</sequence>
<keyword evidence="4 5" id="KW-0472">Membrane</keyword>
<feature type="compositionally biased region" description="Basic and acidic residues" evidence="6">
    <location>
        <begin position="328"/>
        <end position="345"/>
    </location>
</feature>
<name>A0ABR0KR82_9EURO</name>
<organism evidence="9 10">
    <name type="scientific">Lithohypha guttulata</name>
    <dbReference type="NCBI Taxonomy" id="1690604"/>
    <lineage>
        <taxon>Eukaryota</taxon>
        <taxon>Fungi</taxon>
        <taxon>Dikarya</taxon>
        <taxon>Ascomycota</taxon>
        <taxon>Pezizomycotina</taxon>
        <taxon>Eurotiomycetes</taxon>
        <taxon>Chaetothyriomycetidae</taxon>
        <taxon>Chaetothyriales</taxon>
        <taxon>Trichomeriaceae</taxon>
        <taxon>Lithohypha</taxon>
    </lineage>
</organism>
<comment type="caution">
    <text evidence="9">The sequence shown here is derived from an EMBL/GenBank/DDBJ whole genome shotgun (WGS) entry which is preliminary data.</text>
</comment>
<feature type="transmembrane region" description="Helical" evidence="7">
    <location>
        <begin position="107"/>
        <end position="130"/>
    </location>
</feature>